<dbReference type="SUPFAM" id="SSF55729">
    <property type="entry name" value="Acyl-CoA N-acyltransferases (Nat)"/>
    <property type="match status" value="1"/>
</dbReference>
<protein>
    <recommendedName>
        <fullName evidence="1">N-acetyltransferase domain-containing protein</fullName>
    </recommendedName>
</protein>
<dbReference type="Proteomes" id="UP000005384">
    <property type="component" value="Unassembled WGS sequence"/>
</dbReference>
<dbReference type="AlphaFoldDB" id="G5IGN2"/>
<dbReference type="PANTHER" id="PTHR43415">
    <property type="entry name" value="SPERMIDINE N(1)-ACETYLTRANSFERASE"/>
    <property type="match status" value="1"/>
</dbReference>
<dbReference type="Gene3D" id="3.40.630.30">
    <property type="match status" value="1"/>
</dbReference>
<evidence type="ECO:0000313" key="2">
    <source>
        <dbReference type="EMBL" id="EHI59353.1"/>
    </source>
</evidence>
<keyword evidence="3" id="KW-1185">Reference proteome</keyword>
<feature type="domain" description="N-acetyltransferase" evidence="1">
    <location>
        <begin position="33"/>
        <end position="183"/>
    </location>
</feature>
<sequence>MIIQEKEITLKNGQNVILRSPGAEDAEAVIRHIQITSGETHFMARYPEEFTMTVEEEQAFLKKLAEDKDDFMISAFIDNRLVANAGVQKIQNLIKFRHRAGFGISIREEVCSLGLGTIILQETIAQAQNTGFEQLELEVFSDNPRARHLYEKMGFQETGIRPRAYKLKDGTYRDEIQMVYYLPQKKETVW</sequence>
<dbReference type="EMBL" id="ADLN01000060">
    <property type="protein sequence ID" value="EHI59353.1"/>
    <property type="molecule type" value="Genomic_DNA"/>
</dbReference>
<dbReference type="RefSeq" id="WP_006780639.1">
    <property type="nucleotide sequence ID" value="NZ_CP040506.1"/>
</dbReference>
<dbReference type="Pfam" id="PF00583">
    <property type="entry name" value="Acetyltransf_1"/>
    <property type="match status" value="1"/>
</dbReference>
<dbReference type="PROSITE" id="PS51186">
    <property type="entry name" value="GNAT"/>
    <property type="match status" value="1"/>
</dbReference>
<evidence type="ECO:0000259" key="1">
    <source>
        <dbReference type="PROSITE" id="PS51186"/>
    </source>
</evidence>
<dbReference type="InterPro" id="IPR016181">
    <property type="entry name" value="Acyl_CoA_acyltransferase"/>
</dbReference>
<reference evidence="2 3" key="1">
    <citation type="submission" date="2011-08" db="EMBL/GenBank/DDBJ databases">
        <title>The Genome Sequence of Clostridium hathewayi WAL-18680.</title>
        <authorList>
            <consortium name="The Broad Institute Genome Sequencing Platform"/>
            <person name="Earl A."/>
            <person name="Ward D."/>
            <person name="Feldgarden M."/>
            <person name="Gevers D."/>
            <person name="Finegold S.M."/>
            <person name="Summanen P.H."/>
            <person name="Molitoris D.R."/>
            <person name="Song M."/>
            <person name="Daigneault M."/>
            <person name="Allen-Vercoe E."/>
            <person name="Young S.K."/>
            <person name="Zeng Q."/>
            <person name="Gargeya S."/>
            <person name="Fitzgerald M."/>
            <person name="Haas B."/>
            <person name="Abouelleil A."/>
            <person name="Alvarado L."/>
            <person name="Arachchi H.M."/>
            <person name="Berlin A."/>
            <person name="Brown A."/>
            <person name="Chapman S.B."/>
            <person name="Chen Z."/>
            <person name="Dunbar C."/>
            <person name="Freedman E."/>
            <person name="Gearin G."/>
            <person name="Gellesch M."/>
            <person name="Goldberg J."/>
            <person name="Griggs A."/>
            <person name="Gujja S."/>
            <person name="Heiman D."/>
            <person name="Howarth C."/>
            <person name="Larson L."/>
            <person name="Lui A."/>
            <person name="MacDonald P.J.P."/>
            <person name="Montmayeur A."/>
            <person name="Murphy C."/>
            <person name="Neiman D."/>
            <person name="Pearson M."/>
            <person name="Priest M."/>
            <person name="Roberts A."/>
            <person name="Saif S."/>
            <person name="Shea T."/>
            <person name="Shenoy N."/>
            <person name="Sisk P."/>
            <person name="Stolte C."/>
            <person name="Sykes S."/>
            <person name="Wortman J."/>
            <person name="Nusbaum C."/>
            <person name="Birren B."/>
        </authorList>
    </citation>
    <scope>NUCLEOTIDE SEQUENCE [LARGE SCALE GENOMIC DNA]</scope>
    <source>
        <strain evidence="2 3">WAL-18680</strain>
    </source>
</reference>
<name>G5IGN2_9FIRM</name>
<dbReference type="GO" id="GO:0016747">
    <property type="term" value="F:acyltransferase activity, transferring groups other than amino-acyl groups"/>
    <property type="evidence" value="ECO:0007669"/>
    <property type="project" value="InterPro"/>
</dbReference>
<dbReference type="PANTHER" id="PTHR43415:SF3">
    <property type="entry name" value="GNAT-FAMILY ACETYLTRANSFERASE"/>
    <property type="match status" value="1"/>
</dbReference>
<accession>G5IGN2</accession>
<proteinExistence type="predicted"/>
<dbReference type="OrthoDB" id="948250at2"/>
<organism evidence="2 3">
    <name type="scientific">Hungatella hathewayi WAL-18680</name>
    <dbReference type="NCBI Taxonomy" id="742737"/>
    <lineage>
        <taxon>Bacteria</taxon>
        <taxon>Bacillati</taxon>
        <taxon>Bacillota</taxon>
        <taxon>Clostridia</taxon>
        <taxon>Lachnospirales</taxon>
        <taxon>Lachnospiraceae</taxon>
        <taxon>Hungatella</taxon>
    </lineage>
</organism>
<dbReference type="HOGENOM" id="CLU_013985_19_1_9"/>
<dbReference type="InterPro" id="IPR000182">
    <property type="entry name" value="GNAT_dom"/>
</dbReference>
<gene>
    <name evidence="2" type="ORF">HMPREF9473_02660</name>
</gene>
<evidence type="ECO:0000313" key="3">
    <source>
        <dbReference type="Proteomes" id="UP000005384"/>
    </source>
</evidence>
<dbReference type="PATRIC" id="fig|742737.3.peg.2670"/>
<comment type="caution">
    <text evidence="2">The sequence shown here is derived from an EMBL/GenBank/DDBJ whole genome shotgun (WGS) entry which is preliminary data.</text>
</comment>